<evidence type="ECO:0000313" key="1">
    <source>
        <dbReference type="EMBL" id="KAH1180683.1"/>
    </source>
</evidence>
<dbReference type="EMBL" id="JAHDVG010000469">
    <property type="protein sequence ID" value="KAH1180683.1"/>
    <property type="molecule type" value="Genomic_DNA"/>
</dbReference>
<evidence type="ECO:0000313" key="2">
    <source>
        <dbReference type="Proteomes" id="UP000827986"/>
    </source>
</evidence>
<gene>
    <name evidence="1" type="ORF">KIL84_001617</name>
</gene>
<accession>A0A9D3XJX9</accession>
<reference evidence="1" key="1">
    <citation type="submission" date="2021-09" db="EMBL/GenBank/DDBJ databases">
        <title>The genome of Mauremys mutica provides insights into the evolution of semi-aquatic lifestyle.</title>
        <authorList>
            <person name="Gong S."/>
            <person name="Gao Y."/>
        </authorList>
    </citation>
    <scope>NUCLEOTIDE SEQUENCE</scope>
    <source>
        <strain evidence="1">MM-2020</strain>
        <tissue evidence="1">Muscle</tissue>
    </source>
</reference>
<sequence>MAQAQTELQAVQKHMSKFEWILVSSLWMKLRTMFRQSNLVTEARNATLDVERDDTESLINDIQQIREQWDAILTESKLVAQNISISLEFSTYRNLPTKWDAKQHSRVSVFLVITDYQSGLTRQQSHCD</sequence>
<organism evidence="1 2">
    <name type="scientific">Mauremys mutica</name>
    <name type="common">yellowpond turtle</name>
    <dbReference type="NCBI Taxonomy" id="74926"/>
    <lineage>
        <taxon>Eukaryota</taxon>
        <taxon>Metazoa</taxon>
        <taxon>Chordata</taxon>
        <taxon>Craniata</taxon>
        <taxon>Vertebrata</taxon>
        <taxon>Euteleostomi</taxon>
        <taxon>Archelosauria</taxon>
        <taxon>Testudinata</taxon>
        <taxon>Testudines</taxon>
        <taxon>Cryptodira</taxon>
        <taxon>Durocryptodira</taxon>
        <taxon>Testudinoidea</taxon>
        <taxon>Geoemydidae</taxon>
        <taxon>Geoemydinae</taxon>
        <taxon>Mauremys</taxon>
    </lineage>
</organism>
<proteinExistence type="predicted"/>
<comment type="caution">
    <text evidence="1">The sequence shown here is derived from an EMBL/GenBank/DDBJ whole genome shotgun (WGS) entry which is preliminary data.</text>
</comment>
<protein>
    <submittedName>
        <fullName evidence="1">Uncharacterized protein</fullName>
    </submittedName>
</protein>
<name>A0A9D3XJX9_9SAUR</name>
<keyword evidence="2" id="KW-1185">Reference proteome</keyword>
<dbReference type="Proteomes" id="UP000827986">
    <property type="component" value="Unassembled WGS sequence"/>
</dbReference>
<dbReference type="AlphaFoldDB" id="A0A9D3XJX9"/>